<evidence type="ECO:0000259" key="8">
    <source>
        <dbReference type="PROSITE" id="PS51751"/>
    </source>
</evidence>
<proteinExistence type="predicted"/>
<keyword evidence="2 5" id="KW-0812">Transmembrane</keyword>
<feature type="region of interest" description="Disordered" evidence="6">
    <location>
        <begin position="1"/>
        <end position="25"/>
    </location>
</feature>
<sequence>MGKLTVDYSVTSDPKSEADDMRTNETPNFRVPLSSPFQMTPVGSTPEIVVDLQTIYPPFLLAKAPYFIHDLKAWYINTYNDRFFVEPPLFLEVFTYTELIIQMPVIVWSIYGLYKNSPKIPLVLLPYAVLVSITTLTCIVEIWSWPTPTSEKIELMKLYSPYFILPTFMGVDMFLRLNNILPRYRSTAKEILICFYFQHHGFELVQLKQAQNSFIRRLAKLLDTFDNLEKLEVGFKLPTANWGQMKNATYFYQLRFQDWELHTKINEGWWEKLQFGSSLDRRLIEQGTSEQRIVVIKRSG</sequence>
<comment type="caution">
    <text evidence="9">The sequence shown here is derived from an EMBL/GenBank/DDBJ whole genome shotgun (WGS) entry which is preliminary data.</text>
</comment>
<reference evidence="9 10" key="1">
    <citation type="submission" date="2020-03" db="EMBL/GenBank/DDBJ databases">
        <title>Draft Genome Sequence of Cudoniella acicularis.</title>
        <authorList>
            <person name="Buettner E."/>
            <person name="Kellner H."/>
        </authorList>
    </citation>
    <scope>NUCLEOTIDE SEQUENCE [LARGE SCALE GENOMIC DNA]</scope>
    <source>
        <strain evidence="9 10">DSM 108380</strain>
    </source>
</reference>
<dbReference type="InterPro" id="IPR033118">
    <property type="entry name" value="EXPERA"/>
</dbReference>
<dbReference type="EMBL" id="JAAMPI010000609">
    <property type="protein sequence ID" value="KAF4629943.1"/>
    <property type="molecule type" value="Genomic_DNA"/>
</dbReference>
<dbReference type="OrthoDB" id="433124at2759"/>
<evidence type="ECO:0000313" key="9">
    <source>
        <dbReference type="EMBL" id="KAF4629943.1"/>
    </source>
</evidence>
<dbReference type="PROSITE" id="PS51751">
    <property type="entry name" value="EXPERA"/>
    <property type="match status" value="1"/>
</dbReference>
<dbReference type="AlphaFoldDB" id="A0A8H4RJ32"/>
<feature type="compositionally biased region" description="Basic and acidic residues" evidence="6">
    <location>
        <begin position="14"/>
        <end position="23"/>
    </location>
</feature>
<evidence type="ECO:0000256" key="1">
    <source>
        <dbReference type="ARBA" id="ARBA00004141"/>
    </source>
</evidence>
<name>A0A8H4RJ32_9HELO</name>
<evidence type="ECO:0000313" key="10">
    <source>
        <dbReference type="Proteomes" id="UP000566819"/>
    </source>
</evidence>
<evidence type="ECO:0000256" key="4">
    <source>
        <dbReference type="ARBA" id="ARBA00023136"/>
    </source>
</evidence>
<organism evidence="9 10">
    <name type="scientific">Cudoniella acicularis</name>
    <dbReference type="NCBI Taxonomy" id="354080"/>
    <lineage>
        <taxon>Eukaryota</taxon>
        <taxon>Fungi</taxon>
        <taxon>Dikarya</taxon>
        <taxon>Ascomycota</taxon>
        <taxon>Pezizomycotina</taxon>
        <taxon>Leotiomycetes</taxon>
        <taxon>Helotiales</taxon>
        <taxon>Tricladiaceae</taxon>
        <taxon>Cudoniella</taxon>
    </lineage>
</organism>
<comment type="subcellular location">
    <subcellularLocation>
        <location evidence="1">Membrane</location>
        <topology evidence="1">Multi-pass membrane protein</topology>
    </subcellularLocation>
</comment>
<feature type="transmembrane region" description="Helical" evidence="7">
    <location>
        <begin position="93"/>
        <end position="111"/>
    </location>
</feature>
<dbReference type="PANTHER" id="PTHR31204">
    <property type="entry name" value="SIGMA INTRACELLULAR RECEPTOR 2"/>
    <property type="match status" value="1"/>
</dbReference>
<feature type="transmembrane region" description="Helical" evidence="7">
    <location>
        <begin position="123"/>
        <end position="146"/>
    </location>
</feature>
<dbReference type="GO" id="GO:0016020">
    <property type="term" value="C:membrane"/>
    <property type="evidence" value="ECO:0007669"/>
    <property type="project" value="UniProtKB-SubCell"/>
</dbReference>
<protein>
    <recommendedName>
        <fullName evidence="8">EXPERA domain-containing protein</fullName>
    </recommendedName>
</protein>
<dbReference type="Pfam" id="PF05241">
    <property type="entry name" value="EBP"/>
    <property type="match status" value="1"/>
</dbReference>
<gene>
    <name evidence="9" type="ORF">G7Y89_g8207</name>
</gene>
<evidence type="ECO:0000256" key="5">
    <source>
        <dbReference type="PROSITE-ProRule" id="PRU01087"/>
    </source>
</evidence>
<keyword evidence="3 5" id="KW-1133">Transmembrane helix</keyword>
<keyword evidence="10" id="KW-1185">Reference proteome</keyword>
<feature type="transmembrane region" description="Helical" evidence="7">
    <location>
        <begin position="158"/>
        <end position="175"/>
    </location>
</feature>
<dbReference type="PANTHER" id="PTHR31204:SF1">
    <property type="entry name" value="SIGMA INTRACELLULAR RECEPTOR 2"/>
    <property type="match status" value="1"/>
</dbReference>
<evidence type="ECO:0000256" key="2">
    <source>
        <dbReference type="ARBA" id="ARBA00022692"/>
    </source>
</evidence>
<dbReference type="Proteomes" id="UP000566819">
    <property type="component" value="Unassembled WGS sequence"/>
</dbReference>
<dbReference type="InterPro" id="IPR051987">
    <property type="entry name" value="Sigma-2_receptor-like"/>
</dbReference>
<feature type="domain" description="EXPERA" evidence="8">
    <location>
        <begin position="30"/>
        <end position="170"/>
    </location>
</feature>
<accession>A0A8H4RJ32</accession>
<dbReference type="GO" id="GO:0005783">
    <property type="term" value="C:endoplasmic reticulum"/>
    <property type="evidence" value="ECO:0007669"/>
    <property type="project" value="TreeGrafter"/>
</dbReference>
<evidence type="ECO:0000256" key="3">
    <source>
        <dbReference type="ARBA" id="ARBA00022989"/>
    </source>
</evidence>
<keyword evidence="4 5" id="KW-0472">Membrane</keyword>
<evidence type="ECO:0000256" key="6">
    <source>
        <dbReference type="SAM" id="MobiDB-lite"/>
    </source>
</evidence>
<evidence type="ECO:0000256" key="7">
    <source>
        <dbReference type="SAM" id="Phobius"/>
    </source>
</evidence>